<dbReference type="EMBL" id="VZBT01000076">
    <property type="protein sequence ID" value="MQO04445.1"/>
    <property type="molecule type" value="Genomic_DNA"/>
</dbReference>
<protein>
    <submittedName>
        <fullName evidence="5">SusD/RagB family nutrient-binding outer membrane lipoprotein</fullName>
    </submittedName>
</protein>
<comment type="caution">
    <text evidence="5">The sequence shown here is derived from an EMBL/GenBank/DDBJ whole genome shotgun (WGS) entry which is preliminary data.</text>
</comment>
<evidence type="ECO:0000313" key="3">
    <source>
        <dbReference type="EMBL" id="MCW4136373.1"/>
    </source>
</evidence>
<reference evidence="7" key="2">
    <citation type="submission" date="2019-09" db="EMBL/GenBank/DDBJ databases">
        <title>Distinct polysaccharide growth profiles of human intestinal Prevotella copri isolates.</title>
        <authorList>
            <person name="Fehlner-Peach H."/>
            <person name="Magnabosco C."/>
            <person name="Raghavan V."/>
            <person name="Scher J.U."/>
            <person name="Tett A."/>
            <person name="Cox L.M."/>
            <person name="Gottsegen C."/>
            <person name="Watters A."/>
            <person name="Wiltshire- Gordon J.D."/>
            <person name="Segata N."/>
            <person name="Bonneau R."/>
            <person name="Littman D.R."/>
        </authorList>
    </citation>
    <scope>NUCLEOTIDE SEQUENCE [LARGE SCALE GENOMIC DNA]</scope>
    <source>
        <strain evidence="7">iAK279</strain>
    </source>
</reference>
<dbReference type="Gene3D" id="1.25.40.390">
    <property type="match status" value="1"/>
</dbReference>
<organism evidence="5 6">
    <name type="scientific">Segatella copri</name>
    <dbReference type="NCBI Taxonomy" id="165179"/>
    <lineage>
        <taxon>Bacteria</taxon>
        <taxon>Pseudomonadati</taxon>
        <taxon>Bacteroidota</taxon>
        <taxon>Bacteroidia</taxon>
        <taxon>Bacteroidales</taxon>
        <taxon>Prevotellaceae</taxon>
        <taxon>Segatella</taxon>
    </lineage>
</organism>
<proteinExistence type="predicted"/>
<dbReference type="EMBL" id="JAPDVD010000001">
    <property type="protein sequence ID" value="MCW4136373.1"/>
    <property type="molecule type" value="Genomic_DNA"/>
</dbReference>
<accession>A0A3R6HJ00</accession>
<dbReference type="Proteomes" id="UP001208620">
    <property type="component" value="Unassembled WGS sequence"/>
</dbReference>
<reference evidence="4" key="4">
    <citation type="submission" date="2023-10" db="EMBL/GenBank/DDBJ databases">
        <title>Distinct polysaccharide growth profiles of human intestinal Prevotella copri isolates.</title>
        <authorList>
            <person name="Fehlner-Peach H."/>
            <person name="Magnabosco C."/>
            <person name="Raghavan V."/>
            <person name="Scher J.U."/>
            <person name="Tett A."/>
            <person name="Cox L.M."/>
            <person name="Gottsegen C."/>
            <person name="Watters A."/>
            <person name="Wiltshire- Gordon J.D."/>
            <person name="Segata N."/>
            <person name="Bonneau R."/>
            <person name="Littman D.R."/>
        </authorList>
    </citation>
    <scope>NUCLEOTIDE SEQUENCE</scope>
    <source>
        <strain evidence="4">IAK279</strain>
    </source>
</reference>
<keyword evidence="5" id="KW-0449">Lipoprotein</keyword>
<name>A0A3R6HJ00_9BACT</name>
<evidence type="ECO:0000313" key="6">
    <source>
        <dbReference type="Proteomes" id="UP000284548"/>
    </source>
</evidence>
<keyword evidence="2" id="KW-0732">Signal</keyword>
<dbReference type="Proteomes" id="UP000390763">
    <property type="component" value="Unassembled WGS sequence"/>
</dbReference>
<sequence length="612" mass="69658">MKKTIIFKTMLVSMALVSLSSCYDMDEMSKNPYELPDNTTGGGEEQPGEEDNTKYADINIDYKVSKEDSLALKSELSSANSVFRNFLYEGFFNDYQITTNLSHDIYAGFVANNQPKHGGASPDYSYKDGWSAARWRHFYTDRSSEYRTLLRAYKFNENTNKYKNLFYVTRIYYAFLALANTDTYGDMPFKEYVQAKIPETNNVAYNTQAEVYDAMFRMLEQAVDSIKPNDATQIGYATDDICYHGDWNKWLRFANSLRLRMALRISNVDPARAKEEAQNALNNQYGLMQSNEDNMQIVPKYAPVSQGGTDDVGNEHPLVMCSVCYNGESVMSKDLENFYRNASEGGAEYKIKTGRNNYVTKKIDPRCLVSWYRIKMTESTLQAGEDSQREDFVGCERGAQAPVIDMGTLNYSLTRTAPKSLGKNLNPNYFFSRERAYLLLGYAESEFLKAEAVLRGWAGMELTGTVEDYYKSGIKASMDYYGIANDKAQAYIDGEKALTGKVFEGKGKEKQLEAIITQKWMAIFPNGNEGWAEFRRTDYPALANQLTNNSGGDVPMGKNIKRILYPFSENNNTYFTSHPELQKVNTQGTRLWWDVADTNDADGHRLQPNNFR</sequence>
<evidence type="ECO:0000313" key="4">
    <source>
        <dbReference type="EMBL" id="MQO04445.1"/>
    </source>
</evidence>
<reference evidence="5 6" key="1">
    <citation type="submission" date="2018-08" db="EMBL/GenBank/DDBJ databases">
        <title>A genome reference for cultivated species of the human gut microbiota.</title>
        <authorList>
            <person name="Zou Y."/>
            <person name="Xue W."/>
            <person name="Luo G."/>
        </authorList>
    </citation>
    <scope>NUCLEOTIDE SEQUENCE [LARGE SCALE GENOMIC DNA]</scope>
    <source>
        <strain evidence="5 6">AM16-54</strain>
    </source>
</reference>
<dbReference type="Proteomes" id="UP000284548">
    <property type="component" value="Unassembled WGS sequence"/>
</dbReference>
<evidence type="ECO:0000256" key="1">
    <source>
        <dbReference type="SAM" id="MobiDB-lite"/>
    </source>
</evidence>
<reference evidence="3" key="3">
    <citation type="submission" date="2022-11" db="EMBL/GenBank/DDBJ databases">
        <title>Genomic repertoires linked with pathogenic potency of arthritogenic Prevotella copri isolated from the gut of rheumatoid arthritis patients.</title>
        <authorList>
            <person name="Nii T."/>
            <person name="Maeda Y."/>
            <person name="Motooka D."/>
            <person name="Naito M."/>
            <person name="Matsumoto Y."/>
            <person name="Ogawa T."/>
            <person name="Oguro-Igashira E."/>
            <person name="Kishikawa T."/>
            <person name="Yamashita M."/>
            <person name="Koizumi S."/>
            <person name="Kurakawa T."/>
            <person name="Okumura R."/>
            <person name="Kayama H."/>
            <person name="Murakami M."/>
            <person name="Sakaguchi T."/>
            <person name="Das B."/>
            <person name="Nakamura S."/>
            <person name="Okada Y."/>
            <person name="Kumanogoh A."/>
            <person name="Takeda K."/>
        </authorList>
    </citation>
    <scope>NUCLEOTIDE SEQUENCE</scope>
    <source>
        <strain evidence="3">H105_2-2</strain>
    </source>
</reference>
<evidence type="ECO:0000256" key="2">
    <source>
        <dbReference type="SAM" id="SignalP"/>
    </source>
</evidence>
<dbReference type="EMBL" id="QRKB01000074">
    <property type="protein sequence ID" value="RHH74973.1"/>
    <property type="molecule type" value="Genomic_DNA"/>
</dbReference>
<dbReference type="InterPro" id="IPR024302">
    <property type="entry name" value="SusD-like"/>
</dbReference>
<feature type="signal peptide" evidence="2">
    <location>
        <begin position="1"/>
        <end position="23"/>
    </location>
</feature>
<feature type="region of interest" description="Disordered" evidence="1">
    <location>
        <begin position="30"/>
        <end position="53"/>
    </location>
</feature>
<dbReference type="RefSeq" id="WP_118255906.1">
    <property type="nucleotide sequence ID" value="NZ_JAPDUO010000031.1"/>
</dbReference>
<evidence type="ECO:0000313" key="7">
    <source>
        <dbReference type="Proteomes" id="UP000390763"/>
    </source>
</evidence>
<dbReference type="Pfam" id="PF12741">
    <property type="entry name" value="SusD-like"/>
    <property type="match status" value="1"/>
</dbReference>
<evidence type="ECO:0000313" key="5">
    <source>
        <dbReference type="EMBL" id="RHH74973.1"/>
    </source>
</evidence>
<dbReference type="SUPFAM" id="SSF48452">
    <property type="entry name" value="TPR-like"/>
    <property type="match status" value="1"/>
</dbReference>
<dbReference type="AlphaFoldDB" id="A0A3R6HJ00"/>
<dbReference type="InterPro" id="IPR011990">
    <property type="entry name" value="TPR-like_helical_dom_sf"/>
</dbReference>
<dbReference type="PROSITE" id="PS51257">
    <property type="entry name" value="PROKAR_LIPOPROTEIN"/>
    <property type="match status" value="1"/>
</dbReference>
<feature type="chain" id="PRO_5043187810" evidence="2">
    <location>
        <begin position="24"/>
        <end position="612"/>
    </location>
</feature>
<gene>
    <name evidence="5" type="ORF">DW192_15630</name>
    <name evidence="4" type="ORF">F7D62_10065</name>
    <name evidence="3" type="ORF">ONT01_01020</name>
</gene>